<dbReference type="InterPro" id="IPR019752">
    <property type="entry name" value="Pyrv/ketoisovalerate_OxRed_cat"/>
</dbReference>
<accession>A0A7C4GJH1</accession>
<keyword evidence="1" id="KW-0560">Oxidoreductase</keyword>
<dbReference type="Pfam" id="PF01558">
    <property type="entry name" value="POR"/>
    <property type="match status" value="1"/>
</dbReference>
<evidence type="ECO:0000256" key="1">
    <source>
        <dbReference type="ARBA" id="ARBA00023002"/>
    </source>
</evidence>
<evidence type="ECO:0000259" key="2">
    <source>
        <dbReference type="Pfam" id="PF01558"/>
    </source>
</evidence>
<comment type="caution">
    <text evidence="3">The sequence shown here is derived from an EMBL/GenBank/DDBJ whole genome shotgun (WGS) entry which is preliminary data.</text>
</comment>
<dbReference type="GO" id="GO:0016903">
    <property type="term" value="F:oxidoreductase activity, acting on the aldehyde or oxo group of donors"/>
    <property type="evidence" value="ECO:0007669"/>
    <property type="project" value="InterPro"/>
</dbReference>
<protein>
    <submittedName>
        <fullName evidence="3">2-oxoacid:ferredoxin oxidoreductase subunit gamma</fullName>
    </submittedName>
</protein>
<name>A0A7C4GJH1_UNCW3</name>
<dbReference type="InterPro" id="IPR002869">
    <property type="entry name" value="Pyrv_flavodox_OxRed_cen"/>
</dbReference>
<gene>
    <name evidence="3" type="ORF">ENS41_07060</name>
</gene>
<dbReference type="PANTHER" id="PTHR42730">
    <property type="entry name" value="2-OXOGLUTARATE SYNTHASE SUBUNIT KORC"/>
    <property type="match status" value="1"/>
</dbReference>
<feature type="domain" description="Pyruvate/ketoisovalerate oxidoreductase catalytic" evidence="2">
    <location>
        <begin position="11"/>
        <end position="169"/>
    </location>
</feature>
<dbReference type="EMBL" id="DSUT01000149">
    <property type="protein sequence ID" value="HGK28699.1"/>
    <property type="molecule type" value="Genomic_DNA"/>
</dbReference>
<organism evidence="3">
    <name type="scientific">candidate division WOR-3 bacterium</name>
    <dbReference type="NCBI Taxonomy" id="2052148"/>
    <lineage>
        <taxon>Bacteria</taxon>
        <taxon>Bacteria division WOR-3</taxon>
    </lineage>
</organism>
<reference evidence="3" key="1">
    <citation type="journal article" date="2020" name="mSystems">
        <title>Genome- and Community-Level Interaction Insights into Carbon Utilization and Element Cycling Functions of Hydrothermarchaeota in Hydrothermal Sediment.</title>
        <authorList>
            <person name="Zhou Z."/>
            <person name="Liu Y."/>
            <person name="Xu W."/>
            <person name="Pan J."/>
            <person name="Luo Z.H."/>
            <person name="Li M."/>
        </authorList>
    </citation>
    <scope>NUCLEOTIDE SEQUENCE [LARGE SCALE GENOMIC DNA]</scope>
    <source>
        <strain evidence="3">SpSt-488</strain>
    </source>
</reference>
<dbReference type="PANTHER" id="PTHR42730:SF1">
    <property type="entry name" value="2-OXOGLUTARATE SYNTHASE SUBUNIT KORC"/>
    <property type="match status" value="1"/>
</dbReference>
<proteinExistence type="predicted"/>
<dbReference type="InterPro" id="IPR052554">
    <property type="entry name" value="2-oxoglutarate_synth_KorC"/>
</dbReference>
<dbReference type="Gene3D" id="3.40.920.10">
    <property type="entry name" value="Pyruvate-ferredoxin oxidoreductase, PFOR, domain III"/>
    <property type="match status" value="1"/>
</dbReference>
<evidence type="ECO:0000313" key="3">
    <source>
        <dbReference type="EMBL" id="HGK28699.1"/>
    </source>
</evidence>
<dbReference type="SUPFAM" id="SSF53323">
    <property type="entry name" value="Pyruvate-ferredoxin oxidoreductase, PFOR, domain III"/>
    <property type="match status" value="1"/>
</dbReference>
<sequence length="188" mass="20169">MQTEIRLAGTGGQGVILASVILAEAAGVYEGRQVVQTQSYGPEARGGASRADVIIADEPILFPKARKLDVLVCLSQQAADKYLADLKVRGLAIIDAFYVRECPREGAVCLSLSETARKELGRELFTNIVTLGALARLTGLVKLESLESSVATRVPAHSLELNRRALRLGWDLAGQGVPQAETRSASRR</sequence>
<dbReference type="AlphaFoldDB" id="A0A7C4GJH1"/>